<sequence>MAVHPGASSHRICVNIQAMLAGKSSRSTSITANPGYRPSMPTMDNQIIQHQGVDVDQH</sequence>
<accession>A0A2R6R3Z4</accession>
<organism evidence="1 2">
    <name type="scientific">Hermanssonia centrifuga</name>
    <dbReference type="NCBI Taxonomy" id="98765"/>
    <lineage>
        <taxon>Eukaryota</taxon>
        <taxon>Fungi</taxon>
        <taxon>Dikarya</taxon>
        <taxon>Basidiomycota</taxon>
        <taxon>Agaricomycotina</taxon>
        <taxon>Agaricomycetes</taxon>
        <taxon>Polyporales</taxon>
        <taxon>Meruliaceae</taxon>
        <taxon>Hermanssonia</taxon>
    </lineage>
</organism>
<name>A0A2R6R3Z4_9APHY</name>
<dbReference type="Proteomes" id="UP000186601">
    <property type="component" value="Unassembled WGS sequence"/>
</dbReference>
<dbReference type="AlphaFoldDB" id="A0A2R6R3Z4"/>
<protein>
    <submittedName>
        <fullName evidence="1">Uncharacterized protein</fullName>
    </submittedName>
</protein>
<proteinExistence type="predicted"/>
<evidence type="ECO:0000313" key="2">
    <source>
        <dbReference type="Proteomes" id="UP000186601"/>
    </source>
</evidence>
<gene>
    <name evidence="1" type="ORF">PHLCEN_2v3111</name>
</gene>
<reference evidence="1 2" key="1">
    <citation type="submission" date="2018-02" db="EMBL/GenBank/DDBJ databases">
        <title>Genome sequence of the basidiomycete white-rot fungus Phlebia centrifuga.</title>
        <authorList>
            <person name="Granchi Z."/>
            <person name="Peng M."/>
            <person name="de Vries R.P."/>
            <person name="Hilden K."/>
            <person name="Makela M.R."/>
            <person name="Grigoriev I."/>
            <person name="Riley R."/>
        </authorList>
    </citation>
    <scope>NUCLEOTIDE SEQUENCE [LARGE SCALE GENOMIC DNA]</scope>
    <source>
        <strain evidence="1 2">FBCC195</strain>
    </source>
</reference>
<comment type="caution">
    <text evidence="1">The sequence shown here is derived from an EMBL/GenBank/DDBJ whole genome shotgun (WGS) entry which is preliminary data.</text>
</comment>
<evidence type="ECO:0000313" key="1">
    <source>
        <dbReference type="EMBL" id="PSS19938.1"/>
    </source>
</evidence>
<keyword evidence="2" id="KW-1185">Reference proteome</keyword>
<dbReference type="EMBL" id="MLYV02000282">
    <property type="protein sequence ID" value="PSS19938.1"/>
    <property type="molecule type" value="Genomic_DNA"/>
</dbReference>